<evidence type="ECO:0000313" key="1">
    <source>
        <dbReference type="EMBL" id="JAD26137.1"/>
    </source>
</evidence>
<accession>A0A0A8YU58</accession>
<protein>
    <submittedName>
        <fullName evidence="1">Uncharacterized protein</fullName>
    </submittedName>
</protein>
<name>A0A0A8YU58_ARUDO</name>
<reference evidence="1" key="2">
    <citation type="journal article" date="2015" name="Data Brief">
        <title>Shoot transcriptome of the giant reed, Arundo donax.</title>
        <authorList>
            <person name="Barrero R.A."/>
            <person name="Guerrero F.D."/>
            <person name="Moolhuijzen P."/>
            <person name="Goolsby J.A."/>
            <person name="Tidwell J."/>
            <person name="Bellgard S.E."/>
            <person name="Bellgard M.I."/>
        </authorList>
    </citation>
    <scope>NUCLEOTIDE SEQUENCE</scope>
    <source>
        <tissue evidence="1">Shoot tissue taken approximately 20 cm above the soil surface</tissue>
    </source>
</reference>
<sequence length="42" mass="4731">MALHLAPTRFFNACALMLCLGPFGRVIISDSLIEFNETILKY</sequence>
<dbReference type="AlphaFoldDB" id="A0A0A8YU58"/>
<reference evidence="1" key="1">
    <citation type="submission" date="2014-09" db="EMBL/GenBank/DDBJ databases">
        <authorList>
            <person name="Magalhaes I.L.F."/>
            <person name="Oliveira U."/>
            <person name="Santos F.R."/>
            <person name="Vidigal T.H.D.A."/>
            <person name="Brescovit A.D."/>
            <person name="Santos A.J."/>
        </authorList>
    </citation>
    <scope>NUCLEOTIDE SEQUENCE</scope>
    <source>
        <tissue evidence="1">Shoot tissue taken approximately 20 cm above the soil surface</tissue>
    </source>
</reference>
<proteinExistence type="predicted"/>
<organism evidence="1">
    <name type="scientific">Arundo donax</name>
    <name type="common">Giant reed</name>
    <name type="synonym">Donax arundinaceus</name>
    <dbReference type="NCBI Taxonomy" id="35708"/>
    <lineage>
        <taxon>Eukaryota</taxon>
        <taxon>Viridiplantae</taxon>
        <taxon>Streptophyta</taxon>
        <taxon>Embryophyta</taxon>
        <taxon>Tracheophyta</taxon>
        <taxon>Spermatophyta</taxon>
        <taxon>Magnoliopsida</taxon>
        <taxon>Liliopsida</taxon>
        <taxon>Poales</taxon>
        <taxon>Poaceae</taxon>
        <taxon>PACMAD clade</taxon>
        <taxon>Arundinoideae</taxon>
        <taxon>Arundineae</taxon>
        <taxon>Arundo</taxon>
    </lineage>
</organism>
<dbReference type="EMBL" id="GBRH01271758">
    <property type="protein sequence ID" value="JAD26137.1"/>
    <property type="molecule type" value="Transcribed_RNA"/>
</dbReference>